<dbReference type="EMBL" id="CAEZVJ010000075">
    <property type="protein sequence ID" value="CAB4630759.1"/>
    <property type="molecule type" value="Genomic_DNA"/>
</dbReference>
<evidence type="ECO:0000313" key="2">
    <source>
        <dbReference type="EMBL" id="CAB4870825.1"/>
    </source>
</evidence>
<sequence length="273" mass="28105">MLFALTIASSGVRKLRTESTGPKISSRATVLLVVTLVKMVGRNQKPFDGSSHSSVQRFAPSASPVAVIAVMRASCSFELMAPMSVFLSSGSPSRRVARRRVNFSTTSSWMFSCTRSLEPAQQTCPWLKKIPAMMPSTASSTAASSKTMFAPLPPSSRVTRVSVPASVRAMLRPTAVEPVNAILLTPACSTSALPATPPCPGTMLTTPAGSPACSQMSANMSAVSGVVSAGLSTTVFPAASAGATFHASMSNGKFQGIICPATPSADGFGPSPA</sequence>
<accession>A0A6J6J3K4</accession>
<evidence type="ECO:0000313" key="1">
    <source>
        <dbReference type="EMBL" id="CAB4630759.1"/>
    </source>
</evidence>
<dbReference type="AlphaFoldDB" id="A0A6J6J3K4"/>
<dbReference type="EMBL" id="CAFBLO010000069">
    <property type="protein sequence ID" value="CAB4870825.1"/>
    <property type="molecule type" value="Genomic_DNA"/>
</dbReference>
<gene>
    <name evidence="1" type="ORF">UFOPK1961_00739</name>
    <name evidence="2" type="ORF">UFOPK3364_00741</name>
</gene>
<protein>
    <submittedName>
        <fullName evidence="1">Unannotated protein</fullName>
    </submittedName>
</protein>
<organism evidence="1">
    <name type="scientific">freshwater metagenome</name>
    <dbReference type="NCBI Taxonomy" id="449393"/>
    <lineage>
        <taxon>unclassified sequences</taxon>
        <taxon>metagenomes</taxon>
        <taxon>ecological metagenomes</taxon>
    </lineage>
</organism>
<reference evidence="1" key="1">
    <citation type="submission" date="2020-05" db="EMBL/GenBank/DDBJ databases">
        <authorList>
            <person name="Chiriac C."/>
            <person name="Salcher M."/>
            <person name="Ghai R."/>
            <person name="Kavagutti S V."/>
        </authorList>
    </citation>
    <scope>NUCLEOTIDE SEQUENCE</scope>
</reference>
<name>A0A6J6J3K4_9ZZZZ</name>
<proteinExistence type="predicted"/>